<evidence type="ECO:0000313" key="5">
    <source>
        <dbReference type="EMBL" id="MBE0370296.1"/>
    </source>
</evidence>
<dbReference type="EMBL" id="AQGV01000015">
    <property type="protein sequence ID" value="MBE0370296.1"/>
    <property type="molecule type" value="Genomic_DNA"/>
</dbReference>
<proteinExistence type="inferred from homology"/>
<dbReference type="Proteomes" id="UP000615755">
    <property type="component" value="Unassembled WGS sequence"/>
</dbReference>
<name>A0ABR9EH15_9GAMM</name>
<dbReference type="CDD" id="cd19481">
    <property type="entry name" value="RecA-like_protease"/>
    <property type="match status" value="1"/>
</dbReference>
<gene>
    <name evidence="5" type="ORF">PAUR_b0294</name>
</gene>
<keyword evidence="6" id="KW-1185">Reference proteome</keyword>
<dbReference type="RefSeq" id="WP_192509434.1">
    <property type="nucleotide sequence ID" value="NZ_AQGV01000015.1"/>
</dbReference>
<comment type="caution">
    <text evidence="5">The sequence shown here is derived from an EMBL/GenBank/DDBJ whole genome shotgun (WGS) entry which is preliminary data.</text>
</comment>
<dbReference type="InterPro" id="IPR003959">
    <property type="entry name" value="ATPase_AAA_core"/>
</dbReference>
<keyword evidence="2" id="KW-0547">Nucleotide-binding</keyword>
<reference evidence="5 6" key="1">
    <citation type="submission" date="2015-03" db="EMBL/GenBank/DDBJ databases">
        <title>Genome sequence of Pseudoalteromonas aurantia.</title>
        <authorList>
            <person name="Xie B.-B."/>
            <person name="Rong J.-C."/>
            <person name="Qin Q.-L."/>
            <person name="Zhang Y.-Z."/>
        </authorList>
    </citation>
    <scope>NUCLEOTIDE SEQUENCE [LARGE SCALE GENOMIC DNA]</scope>
    <source>
        <strain evidence="5 6">208</strain>
    </source>
</reference>
<dbReference type="Pfam" id="PF00004">
    <property type="entry name" value="AAA"/>
    <property type="match status" value="1"/>
</dbReference>
<evidence type="ECO:0000256" key="2">
    <source>
        <dbReference type="ARBA" id="ARBA00022741"/>
    </source>
</evidence>
<evidence type="ECO:0000256" key="1">
    <source>
        <dbReference type="ARBA" id="ARBA00006914"/>
    </source>
</evidence>
<comment type="similarity">
    <text evidence="1">Belongs to the AAA ATPase family.</text>
</comment>
<feature type="domain" description="AAA+ ATPase" evidence="4">
    <location>
        <begin position="431"/>
        <end position="563"/>
    </location>
</feature>
<accession>A0ABR9EH15</accession>
<dbReference type="Gene3D" id="3.40.50.300">
    <property type="entry name" value="P-loop containing nucleotide triphosphate hydrolases"/>
    <property type="match status" value="1"/>
</dbReference>
<evidence type="ECO:0000313" key="6">
    <source>
        <dbReference type="Proteomes" id="UP000615755"/>
    </source>
</evidence>
<dbReference type="InterPro" id="IPR003593">
    <property type="entry name" value="AAA+_ATPase"/>
</dbReference>
<keyword evidence="3" id="KW-0067">ATP-binding</keyword>
<sequence>MASIQEEHNAIVAAERHLAQCFYAFGLALKEANEDLEPAATQLHNATTTLAKTTRFLGVKAWFDLTDSEVTLLALVYIQTLDPDCVAPFIGLSWFEQGPTLSLDKLLTLNDKYLSKRTLLAENIGSSRLFTLGLLNQSSHYMSLSCAVQISPLLQQYLQSGCVSSSDGALFSAIKKYGIDPVFSCSFAKEQHKIIAKYTLLNHDNAEQALWYGMQLAAHSTLSVSQFIGEAEEGKQYDSQILQVELAELLLKNKGQSVVIYWPNWVSYLHIAYQNLRAIIQQLPQVYIVTMAEPQQRKHDIEHVDERVIVMPTQEKVASSWLALAPESQARFEARAWQLATHYPIALERMNTLSQHAIQLMHTPEDYWSTLQAQCLQTQSVGCDELAKLSQSRFTLQDMVLANSMAQPLKELVARVRYQAELKARLPRLNSGCKALFWGKPGTGKSMAAEAIAGELQLPLYLVNLANIASKWIGETEKHLAKLFDSAERHNAVLMFDEADAIFAKRSEVESSHDKNANMGVSYLLQRMEHYSGLLLLSTNFKANLDEAFLRRFHNVVEFTFPTETERMTLWLHSLGGNADDDLLGVITPLAHQFELSAAQIINITETALLQSLMAGRALIVRSDIACALKRELAKHHAGFMAQQDILKWLQGGHHGPDAIV</sequence>
<evidence type="ECO:0000259" key="4">
    <source>
        <dbReference type="SMART" id="SM00382"/>
    </source>
</evidence>
<dbReference type="SUPFAM" id="SSF52540">
    <property type="entry name" value="P-loop containing nucleoside triphosphate hydrolases"/>
    <property type="match status" value="1"/>
</dbReference>
<dbReference type="InterPro" id="IPR027417">
    <property type="entry name" value="P-loop_NTPase"/>
</dbReference>
<evidence type="ECO:0000256" key="3">
    <source>
        <dbReference type="ARBA" id="ARBA00022840"/>
    </source>
</evidence>
<dbReference type="PANTHER" id="PTHR23073">
    <property type="entry name" value="26S PROTEASOME REGULATORY SUBUNIT"/>
    <property type="match status" value="1"/>
</dbReference>
<protein>
    <recommendedName>
        <fullName evidence="4">AAA+ ATPase domain-containing protein</fullName>
    </recommendedName>
</protein>
<dbReference type="InterPro" id="IPR050221">
    <property type="entry name" value="26S_Proteasome_ATPase"/>
</dbReference>
<dbReference type="SMART" id="SM00382">
    <property type="entry name" value="AAA"/>
    <property type="match status" value="1"/>
</dbReference>
<organism evidence="5 6">
    <name type="scientific">Pseudoalteromonas aurantia 208</name>
    <dbReference type="NCBI Taxonomy" id="1314867"/>
    <lineage>
        <taxon>Bacteria</taxon>
        <taxon>Pseudomonadati</taxon>
        <taxon>Pseudomonadota</taxon>
        <taxon>Gammaproteobacteria</taxon>
        <taxon>Alteromonadales</taxon>
        <taxon>Pseudoalteromonadaceae</taxon>
        <taxon>Pseudoalteromonas</taxon>
    </lineage>
</organism>